<sequence>MWREVNYRVCRGCACIEHLSLVANRRCHLCSAVCSSNNNQHHRHASKIFLCGMSFSNKKTLRLALFTNNTTQCLKIAASTGLLAEYPSSIFMMKFLTTNFIKCSVPACDKSNDNFPLRYIGDKCQLQQDNSIEFNAEFLMRILDRVEWNAVVAVAEDLGNSSLPEAKPQLLVNGSELSEEDITILRDLHTLLMQTSIVEGEMQCRNCGHIYYIKNSIPNLLLPPHLA</sequence>
<evidence type="ECO:0000256" key="1">
    <source>
        <dbReference type="ARBA" id="ARBA00004123"/>
    </source>
</evidence>
<reference evidence="9" key="1">
    <citation type="journal article" date="2012" name="G3 (Bethesda)">
        <title>Pichia sorbitophila, an interspecies yeast hybrid reveals early steps of genome resolution following polyploidization.</title>
        <authorList>
            <person name="Leh Louis V."/>
            <person name="Despons L."/>
            <person name="Friedrich A."/>
            <person name="Martin T."/>
            <person name="Durrens P."/>
            <person name="Casaregola S."/>
            <person name="Neuveglise C."/>
            <person name="Fairhead C."/>
            <person name="Marck C."/>
            <person name="Cruz J.A."/>
            <person name="Straub M.L."/>
            <person name="Kugler V."/>
            <person name="Sacerdot C."/>
            <person name="Uzunov Z."/>
            <person name="Thierry A."/>
            <person name="Weiss S."/>
            <person name="Bleykasten C."/>
            <person name="De Montigny J."/>
            <person name="Jacques N."/>
            <person name="Jung P."/>
            <person name="Lemaire M."/>
            <person name="Mallet S."/>
            <person name="Morel G."/>
            <person name="Richard G.F."/>
            <person name="Sarkar A."/>
            <person name="Savel G."/>
            <person name="Schacherer J."/>
            <person name="Seret M.L."/>
            <person name="Talla E."/>
            <person name="Samson G."/>
            <person name="Jubin C."/>
            <person name="Poulain J."/>
            <person name="Vacherie B."/>
            <person name="Barbe V."/>
            <person name="Pelletier E."/>
            <person name="Sherman D.J."/>
            <person name="Westhof E."/>
            <person name="Weissenbach J."/>
            <person name="Baret P.V."/>
            <person name="Wincker P."/>
            <person name="Gaillardin C."/>
            <person name="Dujon B."/>
            <person name="Souciet J.L."/>
        </authorList>
    </citation>
    <scope>NUCLEOTIDE SEQUENCE [LARGE SCALE GENOMIC DNA]</scope>
    <source>
        <strain evidence="9">CBS 270.75 / DBVPG 7215 / KCTC 17166 / NRRL Y-17582</strain>
    </source>
</reference>
<dbReference type="Pfam" id="PF03966">
    <property type="entry name" value="Trm112p"/>
    <property type="match status" value="1"/>
</dbReference>
<dbReference type="Gene3D" id="2.20.25.10">
    <property type="match status" value="1"/>
</dbReference>
<protein>
    <recommendedName>
        <fullName evidence="6">Multifunctional methyltransferase subunit trm112</fullName>
    </recommendedName>
    <alternativeName>
        <fullName evidence="7">eRF1 methyltransferase subunit trm112</fullName>
    </alternativeName>
</protein>
<dbReference type="STRING" id="931890.G8JUW6"/>
<evidence type="ECO:0000256" key="4">
    <source>
        <dbReference type="ARBA" id="ARBA00022490"/>
    </source>
</evidence>
<dbReference type="InParanoid" id="G8JUW6"/>
<dbReference type="FunFam" id="2.20.25.10:FF:000021">
    <property type="entry name" value="Multifunctional methyltransferase subunit trm112"/>
    <property type="match status" value="1"/>
</dbReference>
<dbReference type="AlphaFoldDB" id="G8JUW6"/>
<keyword evidence="5" id="KW-0539">Nucleus</keyword>
<dbReference type="GO" id="GO:0005634">
    <property type="term" value="C:nucleus"/>
    <property type="evidence" value="ECO:0007669"/>
    <property type="project" value="UniProtKB-SubCell"/>
</dbReference>
<dbReference type="EMBL" id="CP002502">
    <property type="protein sequence ID" value="AET40445.1"/>
    <property type="molecule type" value="Genomic_DNA"/>
</dbReference>
<evidence type="ECO:0000256" key="7">
    <source>
        <dbReference type="ARBA" id="ARBA00083044"/>
    </source>
</evidence>
<dbReference type="GO" id="GO:0046982">
    <property type="term" value="F:protein heterodimerization activity"/>
    <property type="evidence" value="ECO:0007669"/>
    <property type="project" value="InterPro"/>
</dbReference>
<dbReference type="GeneID" id="11470950"/>
<dbReference type="PANTHER" id="PTHR12773">
    <property type="entry name" value="UPF0315 PROTEIN-RELATED"/>
    <property type="match status" value="1"/>
</dbReference>
<evidence type="ECO:0000256" key="5">
    <source>
        <dbReference type="ARBA" id="ARBA00023242"/>
    </source>
</evidence>
<evidence type="ECO:0000256" key="6">
    <source>
        <dbReference type="ARBA" id="ARBA00069342"/>
    </source>
</evidence>
<dbReference type="eggNOG" id="KOG1088">
    <property type="taxonomic scope" value="Eukaryota"/>
</dbReference>
<dbReference type="Proteomes" id="UP000006790">
    <property type="component" value="Chromosome 6"/>
</dbReference>
<accession>G8JUW6</accession>
<dbReference type="FunCoup" id="G8JUW6">
    <property type="interactions" value="829"/>
</dbReference>
<dbReference type="PANTHER" id="PTHR12773:SF0">
    <property type="entry name" value="MULTIFUNCTIONAL METHYLTRANSFERASE SUBUNIT TRM112-LIKE PROTEIN"/>
    <property type="match status" value="1"/>
</dbReference>
<proteinExistence type="inferred from homology"/>
<keyword evidence="9" id="KW-1185">Reference proteome</keyword>
<dbReference type="HOGENOM" id="CLU_1219693_0_0_1"/>
<dbReference type="SUPFAM" id="SSF158997">
    <property type="entry name" value="Trm112p-like"/>
    <property type="match status" value="1"/>
</dbReference>
<comment type="subcellular location">
    <subcellularLocation>
        <location evidence="2">Cytoplasm</location>
    </subcellularLocation>
    <subcellularLocation>
        <location evidence="1">Nucleus</location>
    </subcellularLocation>
</comment>
<dbReference type="OrthoDB" id="2187549at2759"/>
<dbReference type="GO" id="GO:0005737">
    <property type="term" value="C:cytoplasm"/>
    <property type="evidence" value="ECO:0007669"/>
    <property type="project" value="UniProtKB-SubCell"/>
</dbReference>
<evidence type="ECO:0000313" key="9">
    <source>
        <dbReference type="Proteomes" id="UP000006790"/>
    </source>
</evidence>
<evidence type="ECO:0000256" key="2">
    <source>
        <dbReference type="ARBA" id="ARBA00004496"/>
    </source>
</evidence>
<keyword evidence="4" id="KW-0963">Cytoplasm</keyword>
<name>G8JUW6_ERECY</name>
<dbReference type="KEGG" id="erc:Ecym_6041"/>
<dbReference type="GO" id="GO:0030488">
    <property type="term" value="P:tRNA methylation"/>
    <property type="evidence" value="ECO:0007669"/>
    <property type="project" value="TreeGrafter"/>
</dbReference>
<evidence type="ECO:0000256" key="3">
    <source>
        <dbReference type="ARBA" id="ARBA00007980"/>
    </source>
</evidence>
<evidence type="ECO:0000313" key="8">
    <source>
        <dbReference type="EMBL" id="AET40445.1"/>
    </source>
</evidence>
<dbReference type="InterPro" id="IPR005651">
    <property type="entry name" value="Trm112-like"/>
</dbReference>
<gene>
    <name evidence="8" type="ordered locus">Ecym_6041</name>
</gene>
<comment type="similarity">
    <text evidence="3">Belongs to the TRM112 family.</text>
</comment>
<organism evidence="8 9">
    <name type="scientific">Eremothecium cymbalariae (strain CBS 270.75 / DBVPG 7215 / KCTC 17166 / NRRL Y-17582)</name>
    <name type="common">Yeast</name>
    <dbReference type="NCBI Taxonomy" id="931890"/>
    <lineage>
        <taxon>Eukaryota</taxon>
        <taxon>Fungi</taxon>
        <taxon>Dikarya</taxon>
        <taxon>Ascomycota</taxon>
        <taxon>Saccharomycotina</taxon>
        <taxon>Saccharomycetes</taxon>
        <taxon>Saccharomycetales</taxon>
        <taxon>Saccharomycetaceae</taxon>
        <taxon>Eremothecium</taxon>
    </lineage>
</organism>
<dbReference type="InterPro" id="IPR039127">
    <property type="entry name" value="Trm112"/>
</dbReference>
<dbReference type="RefSeq" id="XP_003647262.1">
    <property type="nucleotide sequence ID" value="XM_003647214.1"/>
</dbReference>
<dbReference type="GO" id="GO:0070476">
    <property type="term" value="P:rRNA (guanine-N7)-methylation"/>
    <property type="evidence" value="ECO:0007669"/>
    <property type="project" value="TreeGrafter"/>
</dbReference>